<evidence type="ECO:0000313" key="4">
    <source>
        <dbReference type="WBParaSite" id="EVEC_0000199301-mRNA-1"/>
    </source>
</evidence>
<accession>A0A0N4UWW0</accession>
<dbReference type="EMBL" id="UXUI01007254">
    <property type="protein sequence ID" value="VDD86558.1"/>
    <property type="molecule type" value="Genomic_DNA"/>
</dbReference>
<feature type="signal peptide" evidence="1">
    <location>
        <begin position="1"/>
        <end position="19"/>
    </location>
</feature>
<dbReference type="Proteomes" id="UP000274131">
    <property type="component" value="Unassembled WGS sequence"/>
</dbReference>
<proteinExistence type="predicted"/>
<dbReference type="WBParaSite" id="EVEC_0000199301-mRNA-1">
    <property type="protein sequence ID" value="EVEC_0000199301-mRNA-1"/>
    <property type="gene ID" value="EVEC_0000199301"/>
</dbReference>
<evidence type="ECO:0000256" key="1">
    <source>
        <dbReference type="SAM" id="SignalP"/>
    </source>
</evidence>
<reference evidence="4" key="1">
    <citation type="submission" date="2017-02" db="UniProtKB">
        <authorList>
            <consortium name="WormBaseParasite"/>
        </authorList>
    </citation>
    <scope>IDENTIFICATION</scope>
</reference>
<protein>
    <submittedName>
        <fullName evidence="4">Secreted protein</fullName>
    </submittedName>
</protein>
<gene>
    <name evidence="2" type="ORF">EVEC_LOCUS1701</name>
</gene>
<organism evidence="4">
    <name type="scientific">Enterobius vermicularis</name>
    <name type="common">Human pinworm</name>
    <dbReference type="NCBI Taxonomy" id="51028"/>
    <lineage>
        <taxon>Eukaryota</taxon>
        <taxon>Metazoa</taxon>
        <taxon>Ecdysozoa</taxon>
        <taxon>Nematoda</taxon>
        <taxon>Chromadorea</taxon>
        <taxon>Rhabditida</taxon>
        <taxon>Spirurina</taxon>
        <taxon>Oxyuridomorpha</taxon>
        <taxon>Oxyuroidea</taxon>
        <taxon>Oxyuridae</taxon>
        <taxon>Enterobius</taxon>
    </lineage>
</organism>
<sequence length="81" mass="9290">MQSVHCVVWVNSLLVRLHAIAEALAKGQGPNFESYWSRRLTVPGRIQFPLNRGACLLKEIEIWWRISSEYKSFKLLSSESG</sequence>
<reference evidence="2 3" key="2">
    <citation type="submission" date="2018-10" db="EMBL/GenBank/DDBJ databases">
        <authorList>
            <consortium name="Pathogen Informatics"/>
        </authorList>
    </citation>
    <scope>NUCLEOTIDE SEQUENCE [LARGE SCALE GENOMIC DNA]</scope>
</reference>
<evidence type="ECO:0000313" key="3">
    <source>
        <dbReference type="Proteomes" id="UP000274131"/>
    </source>
</evidence>
<evidence type="ECO:0000313" key="2">
    <source>
        <dbReference type="EMBL" id="VDD86558.1"/>
    </source>
</evidence>
<keyword evidence="1" id="KW-0732">Signal</keyword>
<name>A0A0N4UWW0_ENTVE</name>
<dbReference type="AlphaFoldDB" id="A0A0N4UWW0"/>
<keyword evidence="3" id="KW-1185">Reference proteome</keyword>
<feature type="chain" id="PRO_5043122499" evidence="1">
    <location>
        <begin position="20"/>
        <end position="81"/>
    </location>
</feature>